<protein>
    <submittedName>
        <fullName evidence="2">Uncharacterized protein</fullName>
    </submittedName>
</protein>
<evidence type="ECO:0000313" key="2">
    <source>
        <dbReference type="EMBL" id="VVG70406.1"/>
    </source>
</evidence>
<accession>A0A5E5P157</accession>
<sequence length="205" mass="21475">MRNPDARFFNAFLIGMLSTSVLAIAVLFTTAAMAPRAHAAGVGTTVPTNIAVPVGLEHHTVIDGVSLGSPLAAIGPACKGNPDRATVPCVVRETRTPPRTDAIPGDGFYDVHGMTLPKGTTDLSVEVIRGEVQAVSFTLDHPYGEDAWSSAIAAALGSVAFVPASAARYSWEQAHWVLPDGYRLTVGPEWALIGQSTRVTVESGL</sequence>
<dbReference type="OrthoDB" id="9869123at2"/>
<feature type="signal peptide" evidence="1">
    <location>
        <begin position="1"/>
        <end position="39"/>
    </location>
</feature>
<evidence type="ECO:0000256" key="1">
    <source>
        <dbReference type="SAM" id="SignalP"/>
    </source>
</evidence>
<gene>
    <name evidence="2" type="ORF">PAP18089_01366</name>
</gene>
<reference evidence="2 3" key="1">
    <citation type="submission" date="2019-08" db="EMBL/GenBank/DDBJ databases">
        <authorList>
            <person name="Peeters C."/>
        </authorList>
    </citation>
    <scope>NUCLEOTIDE SEQUENCE [LARGE SCALE GENOMIC DNA]</scope>
    <source>
        <strain evidence="2 3">LMG 18089</strain>
    </source>
</reference>
<dbReference type="RefSeq" id="WP_071068952.1">
    <property type="nucleotide sequence ID" value="NZ_CABPSX010000002.1"/>
</dbReference>
<organism evidence="2 3">
    <name type="scientific">Pandoraea apista</name>
    <dbReference type="NCBI Taxonomy" id="93218"/>
    <lineage>
        <taxon>Bacteria</taxon>
        <taxon>Pseudomonadati</taxon>
        <taxon>Pseudomonadota</taxon>
        <taxon>Betaproteobacteria</taxon>
        <taxon>Burkholderiales</taxon>
        <taxon>Burkholderiaceae</taxon>
        <taxon>Pandoraea</taxon>
    </lineage>
</organism>
<evidence type="ECO:0000313" key="3">
    <source>
        <dbReference type="Proteomes" id="UP000364291"/>
    </source>
</evidence>
<dbReference type="EMBL" id="CABPSX010000002">
    <property type="protein sequence ID" value="VVG70406.1"/>
    <property type="molecule type" value="Genomic_DNA"/>
</dbReference>
<dbReference type="Proteomes" id="UP000364291">
    <property type="component" value="Unassembled WGS sequence"/>
</dbReference>
<feature type="chain" id="PRO_5023130135" evidence="1">
    <location>
        <begin position="40"/>
        <end position="205"/>
    </location>
</feature>
<dbReference type="AlphaFoldDB" id="A0A5E5P157"/>
<name>A0A5E5P157_9BURK</name>
<proteinExistence type="predicted"/>
<keyword evidence="1" id="KW-0732">Signal</keyword>